<feature type="region of interest" description="Disordered" evidence="7">
    <location>
        <begin position="235"/>
        <end position="272"/>
    </location>
</feature>
<feature type="region of interest" description="Disordered" evidence="7">
    <location>
        <begin position="181"/>
        <end position="215"/>
    </location>
</feature>
<name>A0A9W7F3I2_9STRA</name>
<keyword evidence="2" id="KW-0507">mRNA processing</keyword>
<dbReference type="CDD" id="cd12281">
    <property type="entry name" value="RRM1_TatSF1_like"/>
    <property type="match status" value="1"/>
</dbReference>
<dbReference type="EMBL" id="BRXX01000236">
    <property type="protein sequence ID" value="GMH99598.1"/>
    <property type="molecule type" value="Genomic_DNA"/>
</dbReference>
<organism evidence="9 10">
    <name type="scientific">Triparma verrucosa</name>
    <dbReference type="NCBI Taxonomy" id="1606542"/>
    <lineage>
        <taxon>Eukaryota</taxon>
        <taxon>Sar</taxon>
        <taxon>Stramenopiles</taxon>
        <taxon>Ochrophyta</taxon>
        <taxon>Bolidophyceae</taxon>
        <taxon>Parmales</taxon>
        <taxon>Triparmaceae</taxon>
        <taxon>Triparma</taxon>
    </lineage>
</organism>
<dbReference type="InterPro" id="IPR000504">
    <property type="entry name" value="RRM_dom"/>
</dbReference>
<sequence length="548" mass="60519">MTESSYIYLNSLTNAQSQPTSIKALCTLLASSSANPRIVSSATPVYDCSNSSSEWLTVGGVPTLNAASASYYFLDRDNQPTNQLVRPSDLARMMDEGQADGMTMVCSNTYPKLEDGASAEWKSISDLPELKAVLMMLSSNDESAPPKPVAEEDMVFEDDPALNKKSGGDVEDELASFLEDTDKMGGAEEQAAPTKAEAAEEDDDSYESDGGTTYVKEPLSGVWVDENDLPPQVRAMRRKKRAAREKKEKAEAQKGPAATANSNNKQKRKRNKKAHNWVYVTGLPLDATEEEVVAHFSKAGILEISPETLKPQVKLYKSMEDPTKLKGDGSICYANEESVELALSIFDGSTLRFGDPPLSVSKAQFEQKAGGKKQKKKPMDGAMAAKKKVARLMAAQAMGWDEGENGRIAGGAKGLTIVVLENMFTKEELKRDEDKTMKSVEMAVLEQVATFNGTIEKVTVFSKSENNVLIVKFKEVEAANTCVREMNGRRNWRNNPDLTVKAHFWDGVTDYTNVTEEEVQEEEKKRLDEFGDWIDNQDVPEEFQERSE</sequence>
<dbReference type="PROSITE" id="PS50102">
    <property type="entry name" value="RRM"/>
    <property type="match status" value="1"/>
</dbReference>
<keyword evidence="4 6" id="KW-0694">RNA-binding</keyword>
<dbReference type="InterPro" id="IPR034393">
    <property type="entry name" value="TatSF1-like"/>
</dbReference>
<evidence type="ECO:0000256" key="6">
    <source>
        <dbReference type="PROSITE-ProRule" id="PRU00176"/>
    </source>
</evidence>
<feature type="region of interest" description="Disordered" evidence="7">
    <location>
        <begin position="519"/>
        <end position="548"/>
    </location>
</feature>
<dbReference type="Proteomes" id="UP001165160">
    <property type="component" value="Unassembled WGS sequence"/>
</dbReference>
<dbReference type="PANTHER" id="PTHR15608">
    <property type="entry name" value="SPLICING FACTOR U2AF-ASSOCIATED PROTEIN 2"/>
    <property type="match status" value="1"/>
</dbReference>
<keyword evidence="3" id="KW-0677">Repeat</keyword>
<evidence type="ECO:0000256" key="3">
    <source>
        <dbReference type="ARBA" id="ARBA00022737"/>
    </source>
</evidence>
<dbReference type="AlphaFoldDB" id="A0A9W7F3I2"/>
<evidence type="ECO:0000256" key="4">
    <source>
        <dbReference type="ARBA" id="ARBA00022884"/>
    </source>
</evidence>
<dbReference type="InterPro" id="IPR012677">
    <property type="entry name" value="Nucleotide-bd_a/b_plait_sf"/>
</dbReference>
<feature type="compositionally biased region" description="Low complexity" evidence="7">
    <location>
        <begin position="187"/>
        <end position="196"/>
    </location>
</feature>
<evidence type="ECO:0000256" key="5">
    <source>
        <dbReference type="ARBA" id="ARBA00023187"/>
    </source>
</evidence>
<dbReference type="GO" id="GO:0000398">
    <property type="term" value="P:mRNA splicing, via spliceosome"/>
    <property type="evidence" value="ECO:0007669"/>
    <property type="project" value="InterPro"/>
</dbReference>
<gene>
    <name evidence="9" type="ORF">TrVE_jg1801</name>
</gene>
<dbReference type="GO" id="GO:0005686">
    <property type="term" value="C:U2 snRNP"/>
    <property type="evidence" value="ECO:0007669"/>
    <property type="project" value="TreeGrafter"/>
</dbReference>
<evidence type="ECO:0000259" key="8">
    <source>
        <dbReference type="PROSITE" id="PS50102"/>
    </source>
</evidence>
<accession>A0A9W7F3I2</accession>
<dbReference type="Gene3D" id="3.30.70.330">
    <property type="match status" value="2"/>
</dbReference>
<dbReference type="SMART" id="SM00360">
    <property type="entry name" value="RRM"/>
    <property type="match status" value="1"/>
</dbReference>
<keyword evidence="5" id="KW-0508">mRNA splicing</keyword>
<feature type="compositionally biased region" description="Basic residues" evidence="7">
    <location>
        <begin position="235"/>
        <end position="244"/>
    </location>
</feature>
<dbReference type="SUPFAM" id="SSF54928">
    <property type="entry name" value="RNA-binding domain, RBD"/>
    <property type="match status" value="1"/>
</dbReference>
<protein>
    <recommendedName>
        <fullName evidence="8">RRM domain-containing protein</fullName>
    </recommendedName>
</protein>
<keyword evidence="10" id="KW-1185">Reference proteome</keyword>
<comment type="caution">
    <text evidence="9">The sequence shown here is derived from an EMBL/GenBank/DDBJ whole genome shotgun (WGS) entry which is preliminary data.</text>
</comment>
<dbReference type="GO" id="GO:0003723">
    <property type="term" value="F:RNA binding"/>
    <property type="evidence" value="ECO:0007669"/>
    <property type="project" value="UniProtKB-UniRule"/>
</dbReference>
<reference evidence="10" key="1">
    <citation type="journal article" date="2023" name="Commun. Biol.">
        <title>Genome analysis of Parmales, the sister group of diatoms, reveals the evolutionary specialization of diatoms from phago-mixotrophs to photoautotrophs.</title>
        <authorList>
            <person name="Ban H."/>
            <person name="Sato S."/>
            <person name="Yoshikawa S."/>
            <person name="Yamada K."/>
            <person name="Nakamura Y."/>
            <person name="Ichinomiya M."/>
            <person name="Sato N."/>
            <person name="Blanc-Mathieu R."/>
            <person name="Endo H."/>
            <person name="Kuwata A."/>
            <person name="Ogata H."/>
        </authorList>
    </citation>
    <scope>NUCLEOTIDE SEQUENCE [LARGE SCALE GENOMIC DNA]</scope>
    <source>
        <strain evidence="10">NIES 3699</strain>
    </source>
</reference>
<dbReference type="PANTHER" id="PTHR15608:SF0">
    <property type="entry name" value="HIV TAT-SPECIFIC FACTOR 1"/>
    <property type="match status" value="1"/>
</dbReference>
<evidence type="ECO:0000256" key="1">
    <source>
        <dbReference type="ARBA" id="ARBA00007747"/>
    </source>
</evidence>
<dbReference type="InterPro" id="IPR034392">
    <property type="entry name" value="TatSF1-like_RRM1"/>
</dbReference>
<dbReference type="GO" id="GO:0005684">
    <property type="term" value="C:U2-type spliceosomal complex"/>
    <property type="evidence" value="ECO:0007669"/>
    <property type="project" value="TreeGrafter"/>
</dbReference>
<evidence type="ECO:0000256" key="2">
    <source>
        <dbReference type="ARBA" id="ARBA00022664"/>
    </source>
</evidence>
<evidence type="ECO:0000313" key="9">
    <source>
        <dbReference type="EMBL" id="GMH99598.1"/>
    </source>
</evidence>
<comment type="similarity">
    <text evidence="1">Belongs to the HTATSF1 family.</text>
</comment>
<proteinExistence type="inferred from homology"/>
<evidence type="ECO:0000313" key="10">
    <source>
        <dbReference type="Proteomes" id="UP001165160"/>
    </source>
</evidence>
<evidence type="ECO:0000256" key="7">
    <source>
        <dbReference type="SAM" id="MobiDB-lite"/>
    </source>
</evidence>
<feature type="domain" description="RRM" evidence="8">
    <location>
        <begin position="276"/>
        <end position="365"/>
    </location>
</feature>
<dbReference type="InterPro" id="IPR035979">
    <property type="entry name" value="RBD_domain_sf"/>
</dbReference>